<evidence type="ECO:0000256" key="4">
    <source>
        <dbReference type="SAM" id="SignalP"/>
    </source>
</evidence>
<dbReference type="InterPro" id="IPR035986">
    <property type="entry name" value="PKD_dom_sf"/>
</dbReference>
<feature type="domain" description="PKD" evidence="5">
    <location>
        <begin position="1493"/>
        <end position="1546"/>
    </location>
</feature>
<evidence type="ECO:0000313" key="8">
    <source>
        <dbReference type="Proteomes" id="UP001500751"/>
    </source>
</evidence>
<feature type="region of interest" description="Disordered" evidence="3">
    <location>
        <begin position="253"/>
        <end position="305"/>
    </location>
</feature>
<comment type="caution">
    <text evidence="7">The sequence shown here is derived from an EMBL/GenBank/DDBJ whole genome shotgun (WGS) entry which is preliminary data.</text>
</comment>
<dbReference type="InterPro" id="IPR001480">
    <property type="entry name" value="Bulb-type_lectin_dom"/>
</dbReference>
<dbReference type="EMBL" id="BAAAQN010000036">
    <property type="protein sequence ID" value="GAA2043865.1"/>
    <property type="molecule type" value="Genomic_DNA"/>
</dbReference>
<feature type="signal peptide" evidence="4">
    <location>
        <begin position="1"/>
        <end position="36"/>
    </location>
</feature>
<dbReference type="Gene3D" id="2.90.10.10">
    <property type="entry name" value="Bulb-type lectin domain"/>
    <property type="match status" value="1"/>
</dbReference>
<dbReference type="Gene3D" id="2.60.120.260">
    <property type="entry name" value="Galactose-binding domain-like"/>
    <property type="match status" value="1"/>
</dbReference>
<dbReference type="Pfam" id="PF13385">
    <property type="entry name" value="Laminin_G_3"/>
    <property type="match status" value="1"/>
</dbReference>
<dbReference type="PROSITE" id="PS50927">
    <property type="entry name" value="BULB_LECTIN"/>
    <property type="match status" value="1"/>
</dbReference>
<dbReference type="InterPro" id="IPR013320">
    <property type="entry name" value="ConA-like_dom_sf"/>
</dbReference>
<dbReference type="SMART" id="SM00560">
    <property type="entry name" value="LamGL"/>
    <property type="match status" value="1"/>
</dbReference>
<dbReference type="InterPro" id="IPR036426">
    <property type="entry name" value="Bulb-type_lectin_dom_sf"/>
</dbReference>
<dbReference type="SMART" id="SM00458">
    <property type="entry name" value="RICIN"/>
    <property type="match status" value="2"/>
</dbReference>
<sequence length="2141" mass="221619">MRHALKRSKYIKKLTGPTLGAALVVSMVLTGGQAWAQTTTAPPAPHSTPAPKPGADSSGKAANTGPVQKVAAASPDKLAAQKDLADATAKAKATGKPAPVDPQTTIYATTVANPDGSFTSTENIAPQRVKQNNAWVPVDSTLTQAADGTWHSKASVFGVTISGGGTAPLAVEDDHAGHVLTITWPSALPKPQVSGSTATYPAILPGVDLKLTATAYGVSDVLVIHDAKAAANPALQSLHLGMSSPGLTVKSNDAGGLKVTDKDGKDRFTGTTPMMWDSATAPAAKAAATPDQSSNTAAPDTTDLTKSPALTSHLAKMPITAGGNGVDFRPDAKMLGDPGTVYPVYLDPVINPVYSNERAEIWQCGDTEYINGAGETGTQTMRVGWNSCGGLIRGMLQFDTSQLVGLEDIPERIDQAHISLHNQYQCTPVTVFRTGPIQSGVTWSNQGGKSIWTGGLAGPLAGQGQGCPTQNTGQQFTIDDLQQAKDAASNDWGTITLGFQAANEGNHATSNYMAYYASGTGYWGASEPTLTAHWWSWPTVANFGVTTAPINNHGATQNICGPTESNFGYLPITSTPVQLSADVSDVDGGHDLGFAYELDAYNAAGNWVSNTPLSRQTFPYPTANTPRHITAPLSTNWIDGQEYVINPWAWDNVENPDGGQWSASSGGTCWFKAATSAPNQPTFSNTTYQRTGQHLASYPTVGTGGNLTVNATAPTTPIVRFDWALNTASTNEGNGHCTKTGNNCGSVNAGNSTNTNATISIPAGAGNGEHWGNNYIYVSAIDAAGNVSAYARFDFFEAQAFQPVSFGNVTGDGTPNVMSTDSAGNLIVYPTNRDMSKSTDPNATAAANAIQVAPAATAPNDTSWASALYTHRGAEVVQPTDDLFAFDHTGDGTGHMYYYRNAQTASASTQPGYNPPDTVNAFTQTARTQVQRPACTPAANNGWCTGYQTSWNDVKKIIALGPVTGGCDIVHPTIACKTNLITVETDGVSPARVWLFTAAGTGSLKNPILLSTSTPDWNWASPDLTLIAPGNASHHPAPTGAPAAGGMPDLWADYDGTLWQFTNHSDTGILGAGIANLDAKTRLGAPGQFSAYSWVSSAGDLNGDGNPDLWTMANGRLDVLFGPLTGTIDLSEQSQTTATLMEWGASLGVTSLQGSQVTPGSIGQVVSDITGGPGGQMCLDDLNGSQTNNTIADIYQCNGTRPQKWKFGADSTIRSVDGTGAANLCLDSGGPAVQGSKVVLYSCQPNNIWQQWRTIPSPSAPGHFWIYNPNTGFCLDDTNRSNANATQFQSWQCIDTTSSPAPQQTFALPGVPAQTQAIEAENLGAPWGSNNGGSPGVQTNCCGASWSNNGQLMLANSTVGSTITLNYDVAVAGIYQVAPIMTKAVDYGTVSLTVDNAAKPLPTVFDGYQSSGVSTAVVPFGTVALAAGNHSFTFKAAGTNPASTANRYNLGIDKLILVPFSNTAPTPALNVPASGVVGLSVTADAGTTYPGASPITGYTFDFGDGTVVGPQAAAKAVHAYSAAGSYQVKVTVSDATTSNTTASTIVISTGPTSEWKLNEGSGTTAADTGSSAAFPATFTGAASASPGRYGVFGGPSSGYAATAAPAIDTTKSFTVSAWVYLDYATSNQTFVTQRGSQAGGFQLEFENNGLAGNVWSFTRATGDVANPGYAHANSPANSPKTDTWTHLIGSWDAATGAMSLYVNGQLAGTSTDTSPIAATGPLTIGAGFLNGAATGYLGGGIADVRVYQQSFGSELAGQLFQNTGFTPPTTLTYALSTPAALTSSDGTAAACSTDPAHPTTSTLATPALGASLTDATWHAEFEMRDVTDPVVAPPLSYQGTGFSTAAGAQVSLTTPALTNGHEYGFAARARSATGAVSAVSPTCYVRVSVNGQAATPATGAAGAFLDSTVYSAAAGPTSWVGPLTTLVWQTDGNLVLYKNTGQPIWASNTAGNPNATLTLQDDGNMVIRPAMPLDDAAGNLYAGDLWSSVTYNKGAYSLVVQTDGNAVVRAPSGGVFGTYGDIWNLANVAVGRCLDSNAQGQLYSNPCDTTNGYQRWMITPIGNGSYTFQDNATGLCLDGDGTSVYTRPCTGNNPFQQWRLTKSTSGWVFAHVQSGKFLDMQSDGTPYFNSTRTGGTSQLWG</sequence>
<evidence type="ECO:0000259" key="5">
    <source>
        <dbReference type="PROSITE" id="PS50093"/>
    </source>
</evidence>
<keyword evidence="2" id="KW-1015">Disulfide bond</keyword>
<evidence type="ECO:0000313" key="7">
    <source>
        <dbReference type="EMBL" id="GAA2043865.1"/>
    </source>
</evidence>
<feature type="compositionally biased region" description="Basic and acidic residues" evidence="3">
    <location>
        <begin position="259"/>
        <end position="268"/>
    </location>
</feature>
<dbReference type="InterPro" id="IPR042837">
    <property type="entry name" value="PTX3"/>
</dbReference>
<evidence type="ECO:0000256" key="3">
    <source>
        <dbReference type="SAM" id="MobiDB-lite"/>
    </source>
</evidence>
<dbReference type="Gene3D" id="2.60.120.200">
    <property type="match status" value="1"/>
</dbReference>
<dbReference type="SUPFAM" id="SSF51110">
    <property type="entry name" value="alpha-D-mannose-specific plant lectins"/>
    <property type="match status" value="1"/>
</dbReference>
<evidence type="ECO:0000256" key="2">
    <source>
        <dbReference type="ARBA" id="ARBA00023157"/>
    </source>
</evidence>
<dbReference type="SUPFAM" id="SSF50370">
    <property type="entry name" value="Ricin B-like lectins"/>
    <property type="match status" value="2"/>
</dbReference>
<dbReference type="InterPro" id="IPR022409">
    <property type="entry name" value="PKD/Chitinase_dom"/>
</dbReference>
<dbReference type="Gene3D" id="2.80.10.50">
    <property type="match status" value="2"/>
</dbReference>
<dbReference type="Pfam" id="PF00652">
    <property type="entry name" value="Ricin_B_lectin"/>
    <property type="match status" value="2"/>
</dbReference>
<name>A0ABP5GFQ4_9ACTN</name>
<dbReference type="InterPro" id="IPR035992">
    <property type="entry name" value="Ricin_B-like_lectins"/>
</dbReference>
<dbReference type="InterPro" id="IPR006558">
    <property type="entry name" value="LamG-like"/>
</dbReference>
<dbReference type="SUPFAM" id="SSF49299">
    <property type="entry name" value="PKD domain"/>
    <property type="match status" value="1"/>
</dbReference>
<protein>
    <submittedName>
        <fullName evidence="7">Uncharacterized protein</fullName>
    </submittedName>
</protein>
<dbReference type="SMART" id="SM00108">
    <property type="entry name" value="B_lectin"/>
    <property type="match status" value="1"/>
</dbReference>
<feature type="chain" id="PRO_5046693619" evidence="4">
    <location>
        <begin position="37"/>
        <end position="2141"/>
    </location>
</feature>
<accession>A0ABP5GFQ4</accession>
<dbReference type="CDD" id="cd23415">
    <property type="entry name" value="beta-trefoil_Ricin_AH"/>
    <property type="match status" value="1"/>
</dbReference>
<dbReference type="PROSITE" id="PS50093">
    <property type="entry name" value="PKD"/>
    <property type="match status" value="1"/>
</dbReference>
<dbReference type="CDD" id="cd00146">
    <property type="entry name" value="PKD"/>
    <property type="match status" value="1"/>
</dbReference>
<feature type="compositionally biased region" description="Polar residues" evidence="3">
    <location>
        <begin position="291"/>
        <end position="305"/>
    </location>
</feature>
<gene>
    <name evidence="7" type="ORF">GCM10009839_54040</name>
</gene>
<feature type="compositionally biased region" description="Pro residues" evidence="3">
    <location>
        <begin position="42"/>
        <end position="52"/>
    </location>
</feature>
<evidence type="ECO:0000256" key="1">
    <source>
        <dbReference type="ARBA" id="ARBA00022729"/>
    </source>
</evidence>
<feature type="compositionally biased region" description="Low complexity" evidence="3">
    <location>
        <begin position="279"/>
        <end position="290"/>
    </location>
</feature>
<dbReference type="CDD" id="cd00161">
    <property type="entry name" value="beta-trefoil_Ricin-like"/>
    <property type="match status" value="1"/>
</dbReference>
<feature type="domain" description="Bulb-type lectin" evidence="6">
    <location>
        <begin position="1901"/>
        <end position="2021"/>
    </location>
</feature>
<feature type="region of interest" description="Disordered" evidence="3">
    <location>
        <begin position="37"/>
        <end position="78"/>
    </location>
</feature>
<dbReference type="PANTHER" id="PTHR46943:SF1">
    <property type="entry name" value="PENTRAXIN-RELATED PROTEIN PTX3"/>
    <property type="match status" value="1"/>
</dbReference>
<dbReference type="PANTHER" id="PTHR46943">
    <property type="entry name" value="PENTRAXIN-RELATED PROTEIN PTX3"/>
    <property type="match status" value="1"/>
</dbReference>
<dbReference type="Gene3D" id="2.60.40.10">
    <property type="entry name" value="Immunoglobulins"/>
    <property type="match status" value="1"/>
</dbReference>
<dbReference type="Pfam" id="PF18911">
    <property type="entry name" value="PKD_4"/>
    <property type="match status" value="1"/>
</dbReference>
<dbReference type="RefSeq" id="WP_344668467.1">
    <property type="nucleotide sequence ID" value="NZ_BAAAQN010000036.1"/>
</dbReference>
<reference evidence="8" key="1">
    <citation type="journal article" date="2019" name="Int. J. Syst. Evol. Microbiol.">
        <title>The Global Catalogue of Microorganisms (GCM) 10K type strain sequencing project: providing services to taxonomists for standard genome sequencing and annotation.</title>
        <authorList>
            <consortium name="The Broad Institute Genomics Platform"/>
            <consortium name="The Broad Institute Genome Sequencing Center for Infectious Disease"/>
            <person name="Wu L."/>
            <person name="Ma J."/>
        </authorList>
    </citation>
    <scope>NUCLEOTIDE SEQUENCE [LARGE SCALE GENOMIC DNA]</scope>
    <source>
        <strain evidence="8">JCM 16014</strain>
    </source>
</reference>
<keyword evidence="8" id="KW-1185">Reference proteome</keyword>
<organism evidence="7 8">
    <name type="scientific">Catenulispora yoronensis</name>
    <dbReference type="NCBI Taxonomy" id="450799"/>
    <lineage>
        <taxon>Bacteria</taxon>
        <taxon>Bacillati</taxon>
        <taxon>Actinomycetota</taxon>
        <taxon>Actinomycetes</taxon>
        <taxon>Catenulisporales</taxon>
        <taxon>Catenulisporaceae</taxon>
        <taxon>Catenulispora</taxon>
    </lineage>
</organism>
<dbReference type="Proteomes" id="UP001500751">
    <property type="component" value="Unassembled WGS sequence"/>
</dbReference>
<dbReference type="SUPFAM" id="SSF49899">
    <property type="entry name" value="Concanavalin A-like lectins/glucanases"/>
    <property type="match status" value="1"/>
</dbReference>
<dbReference type="PROSITE" id="PS50231">
    <property type="entry name" value="RICIN_B_LECTIN"/>
    <property type="match status" value="2"/>
</dbReference>
<dbReference type="SMART" id="SM00089">
    <property type="entry name" value="PKD"/>
    <property type="match status" value="1"/>
</dbReference>
<keyword evidence="1 4" id="KW-0732">Signal</keyword>
<dbReference type="InterPro" id="IPR000601">
    <property type="entry name" value="PKD_dom"/>
</dbReference>
<proteinExistence type="predicted"/>
<dbReference type="InterPro" id="IPR013783">
    <property type="entry name" value="Ig-like_fold"/>
</dbReference>
<evidence type="ECO:0000259" key="6">
    <source>
        <dbReference type="PROSITE" id="PS50927"/>
    </source>
</evidence>
<dbReference type="InterPro" id="IPR000772">
    <property type="entry name" value="Ricin_B_lectin"/>
</dbReference>